<gene>
    <name evidence="1" type="ordered locus">BN4_11382</name>
</gene>
<dbReference type="AlphaFoldDB" id="M1WRZ0"/>
<dbReference type="PATRIC" id="fig|879567.3.peg.1439"/>
<reference evidence="2" key="2">
    <citation type="journal article" date="2013" name="Stand. Genomic Sci.">
        <title>Complete genome sequence of Desulfocapsa sulfexigens, a marine deltaproteobacterium specialized in disproportionating inorganic sulfur compounds.</title>
        <authorList>
            <person name="Finster K.W."/>
            <person name="Kjeldsen K.U."/>
            <person name="Kube M."/>
            <person name="Reinhardt R."/>
            <person name="Mussmann M."/>
            <person name="Amann R."/>
            <person name="Schreiber L."/>
        </authorList>
    </citation>
    <scope>NUCLEOTIDE SEQUENCE [LARGE SCALE GENOMIC DNA]</scope>
    <source>
        <strain evidence="2">DSM 10523 / SB164P1</strain>
    </source>
</reference>
<accession>M1WRZ0</accession>
<dbReference type="eggNOG" id="ENOG50330U0">
    <property type="taxonomic scope" value="Bacteria"/>
</dbReference>
<keyword evidence="2" id="KW-1185">Reference proteome</keyword>
<evidence type="ECO:0008006" key="3">
    <source>
        <dbReference type="Google" id="ProtNLM"/>
    </source>
</evidence>
<dbReference type="HOGENOM" id="CLU_061528_0_0_7"/>
<dbReference type="BioCyc" id="DPIE1322246:BN4_RS06940-MONOMER"/>
<organism evidence="1 2">
    <name type="scientific">Pseudodesulfovibrio piezophilus (strain DSM 21447 / JCM 15486 / C1TLV30)</name>
    <name type="common">Desulfovibrio piezophilus</name>
    <dbReference type="NCBI Taxonomy" id="1322246"/>
    <lineage>
        <taxon>Bacteria</taxon>
        <taxon>Pseudomonadati</taxon>
        <taxon>Thermodesulfobacteriota</taxon>
        <taxon>Desulfovibrionia</taxon>
        <taxon>Desulfovibrionales</taxon>
        <taxon>Desulfovibrionaceae</taxon>
    </lineage>
</organism>
<dbReference type="EMBL" id="FO203427">
    <property type="protein sequence ID" value="CCH48617.1"/>
    <property type="molecule type" value="Genomic_DNA"/>
</dbReference>
<reference evidence="1 2" key="1">
    <citation type="journal article" date="2013" name="PLoS ONE">
        <title>The first genomic and proteomic characterization of a deep-sea sulfate reducer: insights into the piezophilic lifestyle of Desulfovibrio piezophilus.</title>
        <authorList>
            <person name="Pradel N."/>
            <person name="Ji B."/>
            <person name="Gimenez G."/>
            <person name="Talla E."/>
            <person name="Lenoble P."/>
            <person name="Garel M."/>
            <person name="Tamburini C."/>
            <person name="Fourquet P."/>
            <person name="Lebrun R."/>
            <person name="Bertin P."/>
            <person name="Denis Y."/>
            <person name="Pophillat M."/>
            <person name="Barbe V."/>
            <person name="Ollivier B."/>
            <person name="Dolla A."/>
        </authorList>
    </citation>
    <scope>NUCLEOTIDE SEQUENCE [LARGE SCALE GENOMIC DNA]</scope>
    <source>
        <strain evidence="2">DSM 10523 / SB164P1</strain>
    </source>
</reference>
<evidence type="ECO:0000313" key="1">
    <source>
        <dbReference type="EMBL" id="CCH48617.1"/>
    </source>
</evidence>
<sequence length="380" mass="43970">MPSKISVIHIGKNNQLLSHFAGRSDLLKTERLFYALGMPLIKKGKEANEAIKIIEKMDETKYSCCMSPPMKYPLPGYCRIENDSTYRAKYLEENWLERYGSHLTHYTSMKGLVGIIQSGGFWLSDHRFLNDSEEYHNGRKLVLSIISRLLDKKRHSHFHPVLIKTASLLEYEQEPPQYMCSFSVKPDSLDQWRAYAPGQQGVAMTFENHPRDGQSHFIIPHIMQMYRIIYCDDVKTMMLVRTLAKYSKECAKDRENGLETEVDQWAHWLANALALEFITFKHAAYESEAETRMVVPSCSTDFSRKVHHRVTKNRIVPYLLSTDLYKDRLEKDTVPLLPITEIRVGPTASQLVTMRSIEEFLNQTGYGHVPVVESTIPFRE</sequence>
<dbReference type="Pfam" id="PF11185">
    <property type="entry name" value="DUF2971"/>
    <property type="match status" value="1"/>
</dbReference>
<proteinExistence type="predicted"/>
<name>M1WRZ0_PSEP2</name>
<dbReference type="KEGG" id="dpi:BN4_11382"/>
<protein>
    <recommendedName>
        <fullName evidence="3">DUF2971 domain-containing protein</fullName>
    </recommendedName>
</protein>
<dbReference type="STRING" id="1322246.BN4_11382"/>
<dbReference type="Proteomes" id="UP000011724">
    <property type="component" value="Chromosome"/>
</dbReference>
<evidence type="ECO:0000313" key="2">
    <source>
        <dbReference type="Proteomes" id="UP000011724"/>
    </source>
</evidence>
<dbReference type="InterPro" id="IPR021352">
    <property type="entry name" value="DUF2971"/>
</dbReference>